<dbReference type="GO" id="GO:0015171">
    <property type="term" value="F:amino acid transmembrane transporter activity"/>
    <property type="evidence" value="ECO:0007669"/>
    <property type="project" value="TreeGrafter"/>
</dbReference>
<feature type="transmembrane region" description="Helical" evidence="6">
    <location>
        <begin position="156"/>
        <end position="180"/>
    </location>
</feature>
<reference evidence="7" key="1">
    <citation type="submission" date="2018-12" db="EMBL/GenBank/DDBJ databases">
        <title>Novel natural products biosynthetic potential of the class Ktedonobacteria.</title>
        <authorList>
            <person name="Zheng Y."/>
            <person name="Saitou A."/>
            <person name="Wang C.M."/>
            <person name="Toyoda A."/>
            <person name="Minakuchi Y."/>
            <person name="Sekiguchi Y."/>
            <person name="Ueda K."/>
            <person name="Takano H."/>
            <person name="Sakai Y."/>
            <person name="Yokota A."/>
            <person name="Yabe S."/>
        </authorList>
    </citation>
    <scope>NUCLEOTIDE SEQUENCE</scope>
    <source>
        <strain evidence="7">COM3</strain>
    </source>
</reference>
<evidence type="ECO:0000256" key="2">
    <source>
        <dbReference type="ARBA" id="ARBA00022475"/>
    </source>
</evidence>
<dbReference type="EMBL" id="AP019376">
    <property type="protein sequence ID" value="BBH85713.1"/>
    <property type="molecule type" value="Genomic_DNA"/>
</dbReference>
<dbReference type="PANTHER" id="PTHR30086">
    <property type="entry name" value="ARGININE EXPORTER PROTEIN ARGO"/>
    <property type="match status" value="1"/>
</dbReference>
<feature type="transmembrane region" description="Helical" evidence="6">
    <location>
        <begin position="114"/>
        <end position="136"/>
    </location>
</feature>
<feature type="transmembrane region" description="Helical" evidence="6">
    <location>
        <begin position="46"/>
        <end position="68"/>
    </location>
</feature>
<organism evidence="7">
    <name type="scientific">Thermosporothrix sp. COM3</name>
    <dbReference type="NCBI Taxonomy" id="2490863"/>
    <lineage>
        <taxon>Bacteria</taxon>
        <taxon>Bacillati</taxon>
        <taxon>Chloroflexota</taxon>
        <taxon>Ktedonobacteria</taxon>
        <taxon>Ktedonobacterales</taxon>
        <taxon>Thermosporotrichaceae</taxon>
        <taxon>Thermosporothrix</taxon>
    </lineage>
</organism>
<keyword evidence="5 6" id="KW-0472">Membrane</keyword>
<sequence length="215" mass="23410">MKQRGNMQPLFTALVQGFLLGASLIIAIGAQNAFVLRQGLKRQHVFITAALCTLCDIILILLGVGGLGTLITSIPILSMIATWGGAAFLLFYGFRSFRSVFQNNEGLEMGKAAAVVRVRDTVLAVLAFSLLNPHVYLDTVVLIGSISTHYQGIQRAWFAVGAMCASLSWFFSLAYGAAWLAPLFRRPLAWKILDGLIGCVMWGIAFSLIWSAFPH</sequence>
<keyword evidence="2" id="KW-1003">Cell membrane</keyword>
<evidence type="ECO:0000256" key="6">
    <source>
        <dbReference type="SAM" id="Phobius"/>
    </source>
</evidence>
<feature type="transmembrane region" description="Helical" evidence="6">
    <location>
        <begin position="12"/>
        <end position="34"/>
    </location>
</feature>
<evidence type="ECO:0000256" key="4">
    <source>
        <dbReference type="ARBA" id="ARBA00022989"/>
    </source>
</evidence>
<feature type="transmembrane region" description="Helical" evidence="6">
    <location>
        <begin position="74"/>
        <end position="94"/>
    </location>
</feature>
<feature type="transmembrane region" description="Helical" evidence="6">
    <location>
        <begin position="192"/>
        <end position="213"/>
    </location>
</feature>
<evidence type="ECO:0000313" key="7">
    <source>
        <dbReference type="EMBL" id="BBH85713.1"/>
    </source>
</evidence>
<dbReference type="PANTHER" id="PTHR30086:SF20">
    <property type="entry name" value="ARGININE EXPORTER PROTEIN ARGO-RELATED"/>
    <property type="match status" value="1"/>
</dbReference>
<accession>A0A455SB72</accession>
<name>A0A455SB72_9CHLR</name>
<keyword evidence="4 6" id="KW-1133">Transmembrane helix</keyword>
<evidence type="ECO:0000256" key="3">
    <source>
        <dbReference type="ARBA" id="ARBA00022692"/>
    </source>
</evidence>
<dbReference type="InterPro" id="IPR001123">
    <property type="entry name" value="LeuE-type"/>
</dbReference>
<protein>
    <submittedName>
        <fullName evidence="7">Amino acid transporter</fullName>
    </submittedName>
</protein>
<keyword evidence="3 6" id="KW-0812">Transmembrane</keyword>
<gene>
    <name evidence="7" type="ORF">KTC_04640</name>
</gene>
<comment type="subcellular location">
    <subcellularLocation>
        <location evidence="1">Cell membrane</location>
        <topology evidence="1">Multi-pass membrane protein</topology>
    </subcellularLocation>
</comment>
<evidence type="ECO:0000256" key="1">
    <source>
        <dbReference type="ARBA" id="ARBA00004651"/>
    </source>
</evidence>
<dbReference type="AlphaFoldDB" id="A0A455SB72"/>
<dbReference type="GO" id="GO:0005886">
    <property type="term" value="C:plasma membrane"/>
    <property type="evidence" value="ECO:0007669"/>
    <property type="project" value="UniProtKB-SubCell"/>
</dbReference>
<proteinExistence type="predicted"/>
<dbReference type="Pfam" id="PF01810">
    <property type="entry name" value="LysE"/>
    <property type="match status" value="1"/>
</dbReference>
<evidence type="ECO:0000256" key="5">
    <source>
        <dbReference type="ARBA" id="ARBA00023136"/>
    </source>
</evidence>